<accession>A0ABD5ULK0</accession>
<evidence type="ECO:0000313" key="3">
    <source>
        <dbReference type="EMBL" id="MFC6888724.1"/>
    </source>
</evidence>
<gene>
    <name evidence="3" type="ORF">ACFQEY_06780</name>
</gene>
<feature type="domain" description="PAS" evidence="2">
    <location>
        <begin position="14"/>
        <end position="50"/>
    </location>
</feature>
<comment type="caution">
    <text evidence="3">The sequence shown here is derived from an EMBL/GenBank/DDBJ whole genome shotgun (WGS) entry which is preliminary data.</text>
</comment>
<dbReference type="AlphaFoldDB" id="A0ABD5ULK0"/>
<dbReference type="RefSeq" id="WP_379766234.1">
    <property type="nucleotide sequence ID" value="NZ_JBHSXI010000008.1"/>
</dbReference>
<name>A0ABD5ULK0_9EURY</name>
<dbReference type="EMBL" id="JBHSXI010000008">
    <property type="protein sequence ID" value="MFC6888724.1"/>
    <property type="molecule type" value="Genomic_DNA"/>
</dbReference>
<dbReference type="InterPro" id="IPR000014">
    <property type="entry name" value="PAS"/>
</dbReference>
<dbReference type="Gene3D" id="3.30.450.20">
    <property type="entry name" value="PAS domain"/>
    <property type="match status" value="1"/>
</dbReference>
<evidence type="ECO:0000313" key="4">
    <source>
        <dbReference type="Proteomes" id="UP001596333"/>
    </source>
</evidence>
<dbReference type="SUPFAM" id="SSF55785">
    <property type="entry name" value="PYP-like sensor domain (PAS domain)"/>
    <property type="match status" value="1"/>
</dbReference>
<evidence type="ECO:0000256" key="1">
    <source>
        <dbReference type="SAM" id="MobiDB-lite"/>
    </source>
</evidence>
<sequence>MDGEMTHVTDTEAMLGRTRREFLGTPLEEFIYPDDNKRAVACFESALAGDAPATVELRFRMVTDTGSGSRAARHRSRPKTSSTAWSR</sequence>
<dbReference type="PROSITE" id="PS50112">
    <property type="entry name" value="PAS"/>
    <property type="match status" value="1"/>
</dbReference>
<organism evidence="3 4">
    <name type="scientific">Halorubrum trueperi</name>
    <dbReference type="NCBI Taxonomy" id="2004704"/>
    <lineage>
        <taxon>Archaea</taxon>
        <taxon>Methanobacteriati</taxon>
        <taxon>Methanobacteriota</taxon>
        <taxon>Stenosarchaea group</taxon>
        <taxon>Halobacteria</taxon>
        <taxon>Halobacteriales</taxon>
        <taxon>Haloferacaceae</taxon>
        <taxon>Halorubrum</taxon>
    </lineage>
</organism>
<dbReference type="CDD" id="cd00130">
    <property type="entry name" value="PAS"/>
    <property type="match status" value="1"/>
</dbReference>
<dbReference type="InterPro" id="IPR013655">
    <property type="entry name" value="PAS_fold_3"/>
</dbReference>
<reference evidence="3 4" key="1">
    <citation type="journal article" date="2019" name="Int. J. Syst. Evol. Microbiol.">
        <title>The Global Catalogue of Microorganisms (GCM) 10K type strain sequencing project: providing services to taxonomists for standard genome sequencing and annotation.</title>
        <authorList>
            <consortium name="The Broad Institute Genomics Platform"/>
            <consortium name="The Broad Institute Genome Sequencing Center for Infectious Disease"/>
            <person name="Wu L."/>
            <person name="Ma J."/>
        </authorList>
    </citation>
    <scope>NUCLEOTIDE SEQUENCE [LARGE SCALE GENOMIC DNA]</scope>
    <source>
        <strain evidence="3 4">Y73</strain>
    </source>
</reference>
<dbReference type="InterPro" id="IPR035965">
    <property type="entry name" value="PAS-like_dom_sf"/>
</dbReference>
<protein>
    <submittedName>
        <fullName evidence="3">PAS domain-containing protein</fullName>
    </submittedName>
</protein>
<dbReference type="Pfam" id="PF08447">
    <property type="entry name" value="PAS_3"/>
    <property type="match status" value="1"/>
</dbReference>
<feature type="region of interest" description="Disordered" evidence="1">
    <location>
        <begin position="64"/>
        <end position="87"/>
    </location>
</feature>
<keyword evidence="4" id="KW-1185">Reference proteome</keyword>
<evidence type="ECO:0000259" key="2">
    <source>
        <dbReference type="PROSITE" id="PS50112"/>
    </source>
</evidence>
<dbReference type="Proteomes" id="UP001596333">
    <property type="component" value="Unassembled WGS sequence"/>
</dbReference>
<proteinExistence type="predicted"/>